<keyword evidence="9" id="KW-0378">Hydrolase</keyword>
<name>A0A381IJU8_AMIAI</name>
<keyword evidence="6" id="KW-1278">Translocase</keyword>
<dbReference type="RefSeq" id="WP_115734048.1">
    <property type="nucleotide sequence ID" value="NZ_BAAAVY010000001.1"/>
</dbReference>
<keyword evidence="3" id="KW-0762">Sugar transport</keyword>
<evidence type="ECO:0000256" key="3">
    <source>
        <dbReference type="ARBA" id="ARBA00022597"/>
    </source>
</evidence>
<evidence type="ECO:0000256" key="1">
    <source>
        <dbReference type="ARBA" id="ARBA00022448"/>
    </source>
</evidence>
<keyword evidence="4" id="KW-0547">Nucleotide-binding</keyword>
<dbReference type="InterPro" id="IPR050107">
    <property type="entry name" value="ABC_carbohydrate_import_ATPase"/>
</dbReference>
<dbReference type="GO" id="GO:0005524">
    <property type="term" value="F:ATP binding"/>
    <property type="evidence" value="ECO:0007669"/>
    <property type="project" value="UniProtKB-KW"/>
</dbReference>
<evidence type="ECO:0000256" key="5">
    <source>
        <dbReference type="ARBA" id="ARBA00022840"/>
    </source>
</evidence>
<gene>
    <name evidence="9" type="primary">araG_3</name>
    <name evidence="9" type="ORF">NCTC10684_05014</name>
</gene>
<dbReference type="PANTHER" id="PTHR43790:SF3">
    <property type="entry name" value="D-ALLOSE IMPORT ATP-BINDING PROTEIN ALSA-RELATED"/>
    <property type="match status" value="1"/>
</dbReference>
<keyword evidence="7" id="KW-0472">Membrane</keyword>
<dbReference type="InterPro" id="IPR003593">
    <property type="entry name" value="AAA+_ATPase"/>
</dbReference>
<evidence type="ECO:0000313" key="10">
    <source>
        <dbReference type="Proteomes" id="UP000254701"/>
    </source>
</evidence>
<dbReference type="CDD" id="cd03215">
    <property type="entry name" value="ABC_Carb_Monos_II"/>
    <property type="match status" value="1"/>
</dbReference>
<dbReference type="Gene3D" id="3.40.50.300">
    <property type="entry name" value="P-loop containing nucleotide triphosphate hydrolases"/>
    <property type="match status" value="2"/>
</dbReference>
<evidence type="ECO:0000256" key="6">
    <source>
        <dbReference type="ARBA" id="ARBA00022967"/>
    </source>
</evidence>
<dbReference type="PANTHER" id="PTHR43790">
    <property type="entry name" value="CARBOHYDRATE TRANSPORT ATP-BINDING PROTEIN MG119-RELATED"/>
    <property type="match status" value="1"/>
</dbReference>
<keyword evidence="1" id="KW-0813">Transport</keyword>
<dbReference type="InterPro" id="IPR027417">
    <property type="entry name" value="P-loop_NTPase"/>
</dbReference>
<evidence type="ECO:0000256" key="2">
    <source>
        <dbReference type="ARBA" id="ARBA00022475"/>
    </source>
</evidence>
<evidence type="ECO:0000256" key="4">
    <source>
        <dbReference type="ARBA" id="ARBA00022741"/>
    </source>
</evidence>
<dbReference type="EC" id="3.6.3.17" evidence="9"/>
<dbReference type="SUPFAM" id="SSF52540">
    <property type="entry name" value="P-loop containing nucleoside triphosphate hydrolases"/>
    <property type="match status" value="2"/>
</dbReference>
<proteinExistence type="predicted"/>
<evidence type="ECO:0000313" key="9">
    <source>
        <dbReference type="EMBL" id="SUY28175.1"/>
    </source>
</evidence>
<sequence>MAQSDNLEGEVPVLAVDAVGKDYPGVRALHQVSLDLRRGEVHALVGENGAGKSTLIRILSGDAQPSEGSVMLDGRAVSFASPGEARRGGVVTIFQELMIVPGMTVAENVVLGNEPGSGIDRQLFNRRAAESIARDMFRALDCEEEIDPRALAGSLSTGQKQIVEIARALVLRAPVIILDEPTASLSDKEAGALLRILRRLRAEGTAILYVSHRLNEVLELADRITVLRGGQHVKTLPTASLNGAHDLIELMVGRPLTELFPERNRRIGEPVLTVRNLGRDGVFNNVSFDVKAGEVIGFAGLVGAGRTEIMRSIFGADPRDRGEIAKRGVAITIRAPTDAIRNGMAYIPEDRKDQGLVTTLSGHENLLMASMADYCRGGFISWTRAKTAARDMARKLQFRGQLAKSARTNSGGNQQKLVIGKWMLSRPEIFIFDEPTRGIDVGAKAEIYRLIQDLAGQGAAIVVVSSEISELLHLCHRILVVAAGEIQDELLEDEFDERRILAAAFKGHAMSASAA</sequence>
<keyword evidence="5 9" id="KW-0067">ATP-binding</keyword>
<dbReference type="CDD" id="cd03216">
    <property type="entry name" value="ABC_Carb_Monos_I"/>
    <property type="match status" value="1"/>
</dbReference>
<evidence type="ECO:0000259" key="8">
    <source>
        <dbReference type="SMART" id="SM00382"/>
    </source>
</evidence>
<dbReference type="Pfam" id="PF00005">
    <property type="entry name" value="ABC_tran"/>
    <property type="match status" value="2"/>
</dbReference>
<feature type="domain" description="AAA+ ATPase" evidence="8">
    <location>
        <begin position="292"/>
        <end position="505"/>
    </location>
</feature>
<dbReference type="OrthoDB" id="9805029at2"/>
<feature type="domain" description="AAA+ ATPase" evidence="8">
    <location>
        <begin position="38"/>
        <end position="237"/>
    </location>
</feature>
<dbReference type="InterPro" id="IPR003439">
    <property type="entry name" value="ABC_transporter-like_ATP-bd"/>
</dbReference>
<organism evidence="9 10">
    <name type="scientific">Aminobacter aminovorans</name>
    <name type="common">Chelatobacter heintzii</name>
    <dbReference type="NCBI Taxonomy" id="83263"/>
    <lineage>
        <taxon>Bacteria</taxon>
        <taxon>Pseudomonadati</taxon>
        <taxon>Pseudomonadota</taxon>
        <taxon>Alphaproteobacteria</taxon>
        <taxon>Hyphomicrobiales</taxon>
        <taxon>Phyllobacteriaceae</taxon>
        <taxon>Aminobacter</taxon>
    </lineage>
</organism>
<dbReference type="EMBL" id="UFSM01000002">
    <property type="protein sequence ID" value="SUY28175.1"/>
    <property type="molecule type" value="Genomic_DNA"/>
</dbReference>
<evidence type="ECO:0000256" key="7">
    <source>
        <dbReference type="ARBA" id="ARBA00023136"/>
    </source>
</evidence>
<dbReference type="Proteomes" id="UP000254701">
    <property type="component" value="Unassembled WGS sequence"/>
</dbReference>
<accession>A0A381IJU8</accession>
<protein>
    <submittedName>
        <fullName evidence="9">Arabinose import ATP-binding protein AraG</fullName>
        <ecNumber evidence="9">3.6.3.17</ecNumber>
    </submittedName>
</protein>
<dbReference type="SMART" id="SM00382">
    <property type="entry name" value="AAA"/>
    <property type="match status" value="2"/>
</dbReference>
<dbReference type="AlphaFoldDB" id="A0A381IJU8"/>
<keyword evidence="2" id="KW-1003">Cell membrane</keyword>
<reference evidence="9 10" key="1">
    <citation type="submission" date="2018-06" db="EMBL/GenBank/DDBJ databases">
        <authorList>
            <consortium name="Pathogen Informatics"/>
            <person name="Doyle S."/>
        </authorList>
    </citation>
    <scope>NUCLEOTIDE SEQUENCE [LARGE SCALE GENOMIC DNA]</scope>
    <source>
        <strain evidence="9 10">NCTC10684</strain>
    </source>
</reference>
<dbReference type="GO" id="GO:0016887">
    <property type="term" value="F:ATP hydrolysis activity"/>
    <property type="evidence" value="ECO:0007669"/>
    <property type="project" value="InterPro"/>
</dbReference>